<dbReference type="Proteomes" id="UP000188388">
    <property type="component" value="Unassembled WGS sequence"/>
</dbReference>
<gene>
    <name evidence="1" type="ORF">BQ8794_210096</name>
</gene>
<dbReference type="AlphaFoldDB" id="A0A1R3V653"/>
<accession>A0A1R3V653</accession>
<proteinExistence type="predicted"/>
<evidence type="ECO:0000313" key="1">
    <source>
        <dbReference type="EMBL" id="SIT55403.1"/>
    </source>
</evidence>
<name>A0A1R3V653_9HYPH</name>
<organism evidence="1 2">
    <name type="scientific">Mesorhizobium prunaredense</name>
    <dbReference type="NCBI Taxonomy" id="1631249"/>
    <lineage>
        <taxon>Bacteria</taxon>
        <taxon>Pseudomonadati</taxon>
        <taxon>Pseudomonadota</taxon>
        <taxon>Alphaproteobacteria</taxon>
        <taxon>Hyphomicrobiales</taxon>
        <taxon>Phyllobacteriaceae</taxon>
        <taxon>Mesorhizobium</taxon>
    </lineage>
</organism>
<dbReference type="EMBL" id="FTPD01000014">
    <property type="protein sequence ID" value="SIT55403.1"/>
    <property type="molecule type" value="Genomic_DNA"/>
</dbReference>
<protein>
    <submittedName>
        <fullName evidence="1">Uncharacterized protein</fullName>
    </submittedName>
</protein>
<evidence type="ECO:0000313" key="2">
    <source>
        <dbReference type="Proteomes" id="UP000188388"/>
    </source>
</evidence>
<sequence length="59" mass="6633">MNRRKILSSTCCAAGSGLPAPHFFRTSRRAAFQKIFATRFKSLFTHVAAAKTLPRHAWI</sequence>
<reference evidence="2" key="1">
    <citation type="submission" date="2017-01" db="EMBL/GenBank/DDBJ databases">
        <authorList>
            <person name="Brunel B."/>
        </authorList>
    </citation>
    <scope>NUCLEOTIDE SEQUENCE [LARGE SCALE GENOMIC DNA]</scope>
</reference>
<keyword evidence="2" id="KW-1185">Reference proteome</keyword>